<keyword evidence="2" id="KW-0479">Metal-binding</keyword>
<keyword evidence="5" id="KW-0862">Zinc</keyword>
<dbReference type="EMBL" id="HAEH01012486">
    <property type="protein sequence ID" value="SBR94894.1"/>
    <property type="molecule type" value="Transcribed_RNA"/>
</dbReference>
<dbReference type="GO" id="GO:0000981">
    <property type="term" value="F:DNA-binding transcription factor activity, RNA polymerase II-specific"/>
    <property type="evidence" value="ECO:0007669"/>
    <property type="project" value="TreeGrafter"/>
</dbReference>
<keyword evidence="6" id="KW-0805">Transcription regulation</keyword>
<feature type="domain" description="C2H2-type" evidence="12">
    <location>
        <begin position="251"/>
        <end position="278"/>
    </location>
</feature>
<dbReference type="InterPro" id="IPR036236">
    <property type="entry name" value="Znf_C2H2_sf"/>
</dbReference>
<evidence type="ECO:0000256" key="2">
    <source>
        <dbReference type="ARBA" id="ARBA00022723"/>
    </source>
</evidence>
<evidence type="ECO:0000256" key="11">
    <source>
        <dbReference type="SAM" id="MobiDB-lite"/>
    </source>
</evidence>
<keyword evidence="4 10" id="KW-0863">Zinc-finger</keyword>
<feature type="compositionally biased region" description="Acidic residues" evidence="11">
    <location>
        <begin position="87"/>
        <end position="96"/>
    </location>
</feature>
<evidence type="ECO:0000313" key="13">
    <source>
        <dbReference type="EMBL" id="SBR94894.1"/>
    </source>
</evidence>
<reference evidence="13" key="2">
    <citation type="submission" date="2016-06" db="EMBL/GenBank/DDBJ databases">
        <title>The genome of a short-lived fish provides insights into sex chromosome evolution and the genetic control of aging.</title>
        <authorList>
            <person name="Reichwald K."/>
            <person name="Felder M."/>
            <person name="Petzold A."/>
            <person name="Koch P."/>
            <person name="Groth M."/>
            <person name="Platzer M."/>
        </authorList>
    </citation>
    <scope>NUCLEOTIDE SEQUENCE</scope>
    <source>
        <tissue evidence="13">Brain</tissue>
    </source>
</reference>
<feature type="domain" description="C2H2-type" evidence="12">
    <location>
        <begin position="223"/>
        <end position="250"/>
    </location>
</feature>
<proteinExistence type="predicted"/>
<dbReference type="Pfam" id="PF00096">
    <property type="entry name" value="zf-C2H2"/>
    <property type="match status" value="3"/>
</dbReference>
<dbReference type="SMART" id="SM00355">
    <property type="entry name" value="ZnF_C2H2"/>
    <property type="match status" value="4"/>
</dbReference>
<dbReference type="InterPro" id="IPR013087">
    <property type="entry name" value="Znf_C2H2_type"/>
</dbReference>
<dbReference type="FunFam" id="3.30.160.60:FF:000100">
    <property type="entry name" value="Zinc finger 45-like"/>
    <property type="match status" value="3"/>
</dbReference>
<dbReference type="PROSITE" id="PS00028">
    <property type="entry name" value="ZINC_FINGER_C2H2_1"/>
    <property type="match status" value="3"/>
</dbReference>
<feature type="domain" description="C2H2-type" evidence="12">
    <location>
        <begin position="137"/>
        <end position="166"/>
    </location>
</feature>
<dbReference type="PROSITE" id="PS50157">
    <property type="entry name" value="ZINC_FINGER_C2H2_2"/>
    <property type="match status" value="4"/>
</dbReference>
<dbReference type="GO" id="GO:0008270">
    <property type="term" value="F:zinc ion binding"/>
    <property type="evidence" value="ECO:0007669"/>
    <property type="project" value="UniProtKB-KW"/>
</dbReference>
<keyword evidence="9" id="KW-0539">Nucleus</keyword>
<feature type="compositionally biased region" description="Basic and acidic residues" evidence="11">
    <location>
        <begin position="53"/>
        <end position="62"/>
    </location>
</feature>
<evidence type="ECO:0000256" key="3">
    <source>
        <dbReference type="ARBA" id="ARBA00022737"/>
    </source>
</evidence>
<feature type="domain" description="C2H2-type" evidence="12">
    <location>
        <begin position="195"/>
        <end position="222"/>
    </location>
</feature>
<dbReference type="InterPro" id="IPR050457">
    <property type="entry name" value="ZnFinger_BTB_dom_contain"/>
</dbReference>
<keyword evidence="7" id="KW-0238">DNA-binding</keyword>
<comment type="subcellular location">
    <subcellularLocation>
        <location evidence="1">Nucleus</location>
    </subcellularLocation>
</comment>
<evidence type="ECO:0000256" key="4">
    <source>
        <dbReference type="ARBA" id="ARBA00022771"/>
    </source>
</evidence>
<dbReference type="GO" id="GO:0000978">
    <property type="term" value="F:RNA polymerase II cis-regulatory region sequence-specific DNA binding"/>
    <property type="evidence" value="ECO:0007669"/>
    <property type="project" value="TreeGrafter"/>
</dbReference>
<dbReference type="SUPFAM" id="SSF57667">
    <property type="entry name" value="beta-beta-alpha zinc fingers"/>
    <property type="match status" value="3"/>
</dbReference>
<evidence type="ECO:0000256" key="10">
    <source>
        <dbReference type="PROSITE-ProRule" id="PRU00042"/>
    </source>
</evidence>
<dbReference type="Gene3D" id="3.30.160.60">
    <property type="entry name" value="Classic Zinc Finger"/>
    <property type="match status" value="4"/>
</dbReference>
<evidence type="ECO:0000256" key="9">
    <source>
        <dbReference type="ARBA" id="ARBA00023242"/>
    </source>
</evidence>
<feature type="compositionally biased region" description="Basic and acidic residues" evidence="11">
    <location>
        <begin position="112"/>
        <end position="126"/>
    </location>
</feature>
<reference evidence="13" key="1">
    <citation type="submission" date="2016-05" db="EMBL/GenBank/DDBJ databases">
        <authorList>
            <person name="Lavstsen T."/>
            <person name="Jespersen J.S."/>
        </authorList>
    </citation>
    <scope>NUCLEOTIDE SEQUENCE</scope>
    <source>
        <tissue evidence="13">Brain</tissue>
    </source>
</reference>
<organism evidence="13">
    <name type="scientific">Nothobranchius rachovii</name>
    <name type="common">bluefin notho</name>
    <dbReference type="NCBI Taxonomy" id="451742"/>
    <lineage>
        <taxon>Eukaryota</taxon>
        <taxon>Metazoa</taxon>
        <taxon>Chordata</taxon>
        <taxon>Craniata</taxon>
        <taxon>Vertebrata</taxon>
        <taxon>Euteleostomi</taxon>
        <taxon>Actinopterygii</taxon>
        <taxon>Neopterygii</taxon>
        <taxon>Teleostei</taxon>
        <taxon>Neoteleostei</taxon>
        <taxon>Acanthomorphata</taxon>
        <taxon>Ovalentaria</taxon>
        <taxon>Atherinomorphae</taxon>
        <taxon>Cyprinodontiformes</taxon>
        <taxon>Nothobranchiidae</taxon>
        <taxon>Nothobranchius</taxon>
    </lineage>
</organism>
<sequence length="292" mass="33250">MWEQLNEMETDATRTSFPAVSCHFEEGKVQLSQFDQPQPKDRNLSASSTTDQMKAESGREDCGGAETTRNPDLNLYEYDSNSSETEVSNDEDDDQDGNNSDCQLKLLSDSEPNTKDHNKDWKESRSSKSHVKAVKSFSCPECGEQFLHERSLQKHMRVTSHSGLKSSSCCVDKKRVRVKQNVDSSRKVQTKLKSFSCDDCGKSFSSISHLNSHMSVYTGQKPFACELCEKRFGLKSFLKIHLRVHTRQKLFACELCGGRFTAKQILEKHECPHRTQSFCLNSVDKDLIERRI</sequence>
<protein>
    <recommendedName>
        <fullName evidence="12">C2H2-type domain-containing protein</fullName>
    </recommendedName>
</protein>
<evidence type="ECO:0000256" key="5">
    <source>
        <dbReference type="ARBA" id="ARBA00022833"/>
    </source>
</evidence>
<evidence type="ECO:0000256" key="8">
    <source>
        <dbReference type="ARBA" id="ARBA00023163"/>
    </source>
</evidence>
<evidence type="ECO:0000256" key="1">
    <source>
        <dbReference type="ARBA" id="ARBA00004123"/>
    </source>
</evidence>
<dbReference type="GO" id="GO:0005634">
    <property type="term" value="C:nucleus"/>
    <property type="evidence" value="ECO:0007669"/>
    <property type="project" value="UniProtKB-SubCell"/>
</dbReference>
<dbReference type="PANTHER" id="PTHR46105:SF5">
    <property type="entry name" value="ZINC FINGER AND BTB DOMAIN-CONTAINING PROTEIN 44 ISOFORM X1"/>
    <property type="match status" value="1"/>
</dbReference>
<evidence type="ECO:0000259" key="12">
    <source>
        <dbReference type="PROSITE" id="PS50157"/>
    </source>
</evidence>
<gene>
    <name evidence="13" type="primary">Nfu_g_1_011553</name>
</gene>
<keyword evidence="3" id="KW-0677">Repeat</keyword>
<keyword evidence="8" id="KW-0804">Transcription</keyword>
<name>A0A1A8QP84_9TELE</name>
<accession>A0A1A8QP84</accession>
<feature type="region of interest" description="Disordered" evidence="11">
    <location>
        <begin position="30"/>
        <end position="127"/>
    </location>
</feature>
<evidence type="ECO:0000256" key="6">
    <source>
        <dbReference type="ARBA" id="ARBA00023015"/>
    </source>
</evidence>
<dbReference type="AlphaFoldDB" id="A0A1A8QP84"/>
<evidence type="ECO:0000256" key="7">
    <source>
        <dbReference type="ARBA" id="ARBA00023125"/>
    </source>
</evidence>
<dbReference type="PANTHER" id="PTHR46105">
    <property type="entry name" value="AGAP004733-PA"/>
    <property type="match status" value="1"/>
</dbReference>